<dbReference type="Gene3D" id="3.40.50.720">
    <property type="entry name" value="NAD(P)-binding Rossmann-like Domain"/>
    <property type="match status" value="1"/>
</dbReference>
<evidence type="ECO:0000313" key="3">
    <source>
        <dbReference type="Proteomes" id="UP001596407"/>
    </source>
</evidence>
<proteinExistence type="predicted"/>
<dbReference type="RefSeq" id="WP_276282129.1">
    <property type="nucleotide sequence ID" value="NZ_CP119809.1"/>
</dbReference>
<sequence length="349" mass="37079">MSNRILIYGSYGYTGRLVTEQAVADGLDPIVAGRTAAKVERQAVEYGLDHRVFSLTSPQVVAEALEDVSVVLNCAGPFAETSGPLVDACLETGTHYLDITGEIEVFETIAARDEEAENAGVTLLPGVGFDVVPTDSLAAHLADRLPDATHLSLGFQGLDEMSPGTAHTAVDSLGEGGSVRRDGTIRQVPVAHDVRTIDFGDGPTTAAAIPWGDVSTAYYTTGIPNVTVYIAQPERAVQFMRLSNELGWLLGTRPVKSVLHGLVDRFVDGPDKTARAEATTYVWGSASNGDETVVSRMRTPESYEFTAQSALHLVERVRDGDAPTGFQTPAGAFGKDVALAVDGVERTDE</sequence>
<name>A0ABD5WQE5_9EURY</name>
<keyword evidence="3" id="KW-1185">Reference proteome</keyword>
<dbReference type="AlphaFoldDB" id="A0ABD5WQE5"/>
<evidence type="ECO:0000313" key="2">
    <source>
        <dbReference type="EMBL" id="MFC7080053.1"/>
    </source>
</evidence>
<evidence type="ECO:0000259" key="1">
    <source>
        <dbReference type="Pfam" id="PF03435"/>
    </source>
</evidence>
<reference evidence="2 3" key="1">
    <citation type="journal article" date="2019" name="Int. J. Syst. Evol. Microbiol.">
        <title>The Global Catalogue of Microorganisms (GCM) 10K type strain sequencing project: providing services to taxonomists for standard genome sequencing and annotation.</title>
        <authorList>
            <consortium name="The Broad Institute Genomics Platform"/>
            <consortium name="The Broad Institute Genome Sequencing Center for Infectious Disease"/>
            <person name="Wu L."/>
            <person name="Ma J."/>
        </authorList>
    </citation>
    <scope>NUCLEOTIDE SEQUENCE [LARGE SCALE GENOMIC DNA]</scope>
    <source>
        <strain evidence="2 3">DT72</strain>
    </source>
</reference>
<dbReference type="Pfam" id="PF03435">
    <property type="entry name" value="Sacchrp_dh_NADP"/>
    <property type="match status" value="1"/>
</dbReference>
<dbReference type="PANTHER" id="PTHR43781:SF1">
    <property type="entry name" value="SACCHAROPINE DEHYDROGENASE"/>
    <property type="match status" value="1"/>
</dbReference>
<dbReference type="InterPro" id="IPR005097">
    <property type="entry name" value="Sacchrp_dh_NADP-bd"/>
</dbReference>
<dbReference type="SUPFAM" id="SSF51735">
    <property type="entry name" value="NAD(P)-binding Rossmann-fold domains"/>
    <property type="match status" value="1"/>
</dbReference>
<dbReference type="PANTHER" id="PTHR43781">
    <property type="entry name" value="SACCHAROPINE DEHYDROGENASE"/>
    <property type="match status" value="1"/>
</dbReference>
<dbReference type="EMBL" id="JBHSZH010000005">
    <property type="protein sequence ID" value="MFC7080053.1"/>
    <property type="molecule type" value="Genomic_DNA"/>
</dbReference>
<dbReference type="Proteomes" id="UP001596407">
    <property type="component" value="Unassembled WGS sequence"/>
</dbReference>
<feature type="domain" description="Saccharopine dehydrogenase NADP binding" evidence="1">
    <location>
        <begin position="5"/>
        <end position="124"/>
    </location>
</feature>
<organism evidence="2 3">
    <name type="scientific">Halorussus caseinilyticus</name>
    <dbReference type="NCBI Taxonomy" id="3034025"/>
    <lineage>
        <taxon>Archaea</taxon>
        <taxon>Methanobacteriati</taxon>
        <taxon>Methanobacteriota</taxon>
        <taxon>Stenosarchaea group</taxon>
        <taxon>Halobacteria</taxon>
        <taxon>Halobacteriales</taxon>
        <taxon>Haladaptataceae</taxon>
        <taxon>Halorussus</taxon>
    </lineage>
</organism>
<accession>A0ABD5WQE5</accession>
<protein>
    <submittedName>
        <fullName evidence="2">Saccharopine dehydrogenase family protein</fullName>
    </submittedName>
</protein>
<dbReference type="GeneID" id="79303367"/>
<comment type="caution">
    <text evidence="2">The sequence shown here is derived from an EMBL/GenBank/DDBJ whole genome shotgun (WGS) entry which is preliminary data.</text>
</comment>
<dbReference type="InterPro" id="IPR036291">
    <property type="entry name" value="NAD(P)-bd_dom_sf"/>
</dbReference>
<gene>
    <name evidence="2" type="ORF">ACFQJ6_07910</name>
</gene>